<evidence type="ECO:0000313" key="3">
    <source>
        <dbReference type="Proteomes" id="UP001447188"/>
    </source>
</evidence>
<dbReference type="Proteomes" id="UP001447188">
    <property type="component" value="Unassembled WGS sequence"/>
</dbReference>
<sequence>MATNPVSFGVMLLDGYQVLDAIGPIDLIHNITKSFVSALGALSSPDIVAKAPDITFHFISHDMEPVQPTGGPLQLPTCTYETCPRLDYLLIPGQDPSIPLAPGVAEFLIAKHNEVESILAVCTGSLALARAGLLEGKTAMTNKIALAVLARMGVAPTGVNWEMKGRWSVDGKIWSSAGITAGMDMTAEWMTTRFDKALVKWSWDIAEFEPRPKDYSKFDSILEGVVLPK</sequence>
<evidence type="ECO:0000259" key="1">
    <source>
        <dbReference type="Pfam" id="PF01965"/>
    </source>
</evidence>
<dbReference type="CDD" id="cd03139">
    <property type="entry name" value="GATase1_PfpI_2"/>
    <property type="match status" value="1"/>
</dbReference>
<name>A0ABR3G9I0_9PEZI</name>
<gene>
    <name evidence="2" type="ORF">Q9L58_008498</name>
</gene>
<dbReference type="SUPFAM" id="SSF52317">
    <property type="entry name" value="Class I glutamine amidotransferase-like"/>
    <property type="match status" value="1"/>
</dbReference>
<dbReference type="EMBL" id="JBBBZM010000160">
    <property type="protein sequence ID" value="KAL0632608.1"/>
    <property type="molecule type" value="Genomic_DNA"/>
</dbReference>
<organism evidence="2 3">
    <name type="scientific">Discina gigas</name>
    <dbReference type="NCBI Taxonomy" id="1032678"/>
    <lineage>
        <taxon>Eukaryota</taxon>
        <taxon>Fungi</taxon>
        <taxon>Dikarya</taxon>
        <taxon>Ascomycota</taxon>
        <taxon>Pezizomycotina</taxon>
        <taxon>Pezizomycetes</taxon>
        <taxon>Pezizales</taxon>
        <taxon>Discinaceae</taxon>
        <taxon>Discina</taxon>
    </lineage>
</organism>
<evidence type="ECO:0000313" key="2">
    <source>
        <dbReference type="EMBL" id="KAL0632608.1"/>
    </source>
</evidence>
<feature type="domain" description="DJ-1/PfpI" evidence="1">
    <location>
        <begin position="48"/>
        <end position="190"/>
    </location>
</feature>
<comment type="caution">
    <text evidence="2">The sequence shown here is derived from an EMBL/GenBank/DDBJ whole genome shotgun (WGS) entry which is preliminary data.</text>
</comment>
<reference evidence="2 3" key="1">
    <citation type="submission" date="2024-02" db="EMBL/GenBank/DDBJ databases">
        <title>Discinaceae phylogenomics.</title>
        <authorList>
            <person name="Dirks A.C."/>
            <person name="James T.Y."/>
        </authorList>
    </citation>
    <scope>NUCLEOTIDE SEQUENCE [LARGE SCALE GENOMIC DNA]</scope>
    <source>
        <strain evidence="2 3">ACD0624</strain>
    </source>
</reference>
<protein>
    <recommendedName>
        <fullName evidence="1">DJ-1/PfpI domain-containing protein</fullName>
    </recommendedName>
</protein>
<dbReference type="InterPro" id="IPR052158">
    <property type="entry name" value="INH-QAR"/>
</dbReference>
<dbReference type="PANTHER" id="PTHR43130">
    <property type="entry name" value="ARAC-FAMILY TRANSCRIPTIONAL REGULATOR"/>
    <property type="match status" value="1"/>
</dbReference>
<proteinExistence type="predicted"/>
<dbReference type="InterPro" id="IPR002818">
    <property type="entry name" value="DJ-1/PfpI"/>
</dbReference>
<dbReference type="Pfam" id="PF01965">
    <property type="entry name" value="DJ-1_PfpI"/>
    <property type="match status" value="1"/>
</dbReference>
<dbReference type="PANTHER" id="PTHR43130:SF7">
    <property type="entry name" value="DJ-1_PFPI DOMAIN-CONTAINING PROTEIN"/>
    <property type="match status" value="1"/>
</dbReference>
<keyword evidence="3" id="KW-1185">Reference proteome</keyword>
<accession>A0ABR3G9I0</accession>
<dbReference type="InterPro" id="IPR029062">
    <property type="entry name" value="Class_I_gatase-like"/>
</dbReference>
<dbReference type="Gene3D" id="3.40.50.880">
    <property type="match status" value="1"/>
</dbReference>